<evidence type="ECO:0000313" key="2">
    <source>
        <dbReference type="EMBL" id="ROO88966.1"/>
    </source>
</evidence>
<feature type="transmembrane region" description="Helical" evidence="1">
    <location>
        <begin position="47"/>
        <end position="66"/>
    </location>
</feature>
<keyword evidence="1" id="KW-0472">Membrane</keyword>
<dbReference type="Proteomes" id="UP000272400">
    <property type="component" value="Unassembled WGS sequence"/>
</dbReference>
<name>A0A3N1D681_9ACTN</name>
<keyword evidence="1" id="KW-1133">Transmembrane helix</keyword>
<evidence type="ECO:0000256" key="1">
    <source>
        <dbReference type="SAM" id="Phobius"/>
    </source>
</evidence>
<evidence type="ECO:0000313" key="3">
    <source>
        <dbReference type="Proteomes" id="UP000272400"/>
    </source>
</evidence>
<organism evidence="2 3">
    <name type="scientific">Actinocorallia herbida</name>
    <dbReference type="NCBI Taxonomy" id="58109"/>
    <lineage>
        <taxon>Bacteria</taxon>
        <taxon>Bacillati</taxon>
        <taxon>Actinomycetota</taxon>
        <taxon>Actinomycetes</taxon>
        <taxon>Streptosporangiales</taxon>
        <taxon>Thermomonosporaceae</taxon>
        <taxon>Actinocorallia</taxon>
    </lineage>
</organism>
<gene>
    <name evidence="2" type="ORF">EDD29_6653</name>
</gene>
<feature type="transmembrane region" description="Helical" evidence="1">
    <location>
        <begin position="113"/>
        <end position="132"/>
    </location>
</feature>
<dbReference type="OrthoDB" id="3429068at2"/>
<dbReference type="EMBL" id="RJKE01000001">
    <property type="protein sequence ID" value="ROO88966.1"/>
    <property type="molecule type" value="Genomic_DNA"/>
</dbReference>
<sequence>MTELLLTLHVLAALLAIGPMAVASSLFPRQARDQAPTTALLHRICRGYSLVGLAIPVFGFATALALDVLTAPWLLVSIVLTALAAGVLAFAVLPAQRHLLDVPSDAPGTAARLHMTTGIFNLLWAAVAVLMVTRPGA</sequence>
<dbReference type="AlphaFoldDB" id="A0A3N1D681"/>
<comment type="caution">
    <text evidence="2">The sequence shown here is derived from an EMBL/GenBank/DDBJ whole genome shotgun (WGS) entry which is preliminary data.</text>
</comment>
<accession>A0A3N1D681</accession>
<dbReference type="RefSeq" id="WP_123668136.1">
    <property type="nucleotide sequence ID" value="NZ_RJKE01000001.1"/>
</dbReference>
<protein>
    <submittedName>
        <fullName evidence="2">Uncharacterized protein</fullName>
    </submittedName>
</protein>
<proteinExistence type="predicted"/>
<feature type="transmembrane region" description="Helical" evidence="1">
    <location>
        <begin position="73"/>
        <end position="93"/>
    </location>
</feature>
<reference evidence="2 3" key="1">
    <citation type="submission" date="2018-11" db="EMBL/GenBank/DDBJ databases">
        <title>Sequencing the genomes of 1000 actinobacteria strains.</title>
        <authorList>
            <person name="Klenk H.-P."/>
        </authorList>
    </citation>
    <scope>NUCLEOTIDE SEQUENCE [LARGE SCALE GENOMIC DNA]</scope>
    <source>
        <strain evidence="2 3">DSM 44254</strain>
    </source>
</reference>
<keyword evidence="1" id="KW-0812">Transmembrane</keyword>
<keyword evidence="3" id="KW-1185">Reference proteome</keyword>